<dbReference type="RefSeq" id="WP_034435030.1">
    <property type="nucleotide sequence ID" value="NZ_CBTK010000258.1"/>
</dbReference>
<dbReference type="Proteomes" id="UP000019184">
    <property type="component" value="Unassembled WGS sequence"/>
</dbReference>
<evidence type="ECO:0000256" key="8">
    <source>
        <dbReference type="ARBA" id="ARBA00023118"/>
    </source>
</evidence>
<dbReference type="PANTHER" id="PTHR34405">
    <property type="entry name" value="CRISPR-ASSOCIATED ENDORIBONUCLEASE CAS2"/>
    <property type="match status" value="1"/>
</dbReference>
<evidence type="ECO:0000256" key="4">
    <source>
        <dbReference type="ARBA" id="ARBA00022723"/>
    </source>
</evidence>
<dbReference type="GO" id="GO:0043571">
    <property type="term" value="P:maintenance of CRISPR repeat elements"/>
    <property type="evidence" value="ECO:0007669"/>
    <property type="project" value="UniProtKB-UniRule"/>
</dbReference>
<sequence length="91" mass="10150">MATWVVAYDISDNRRRLQVHRVLRGFGAPVQKSVFVCPLDGRRKARLAQLLAEQKLEAGDRLDWFLIQSAEAHGPGVQPVALEPVAFVIAE</sequence>
<dbReference type="CDD" id="cd09725">
    <property type="entry name" value="Cas2_I_II_III"/>
    <property type="match status" value="1"/>
</dbReference>
<protein>
    <recommendedName>
        <fullName evidence="9">CRISPR-associated endoribonuclease Cas2</fullName>
        <ecNumber evidence="9">3.1.-.-</ecNumber>
    </recommendedName>
</protein>
<keyword evidence="5 9" id="KW-0255">Endonuclease</keyword>
<reference evidence="10 11" key="1">
    <citation type="journal article" date="2014" name="ISME J.">
        <title>Candidatus Competibacter-lineage genomes retrieved from metagenomes reveal functional metabolic diversity.</title>
        <authorList>
            <person name="McIlroy S.J."/>
            <person name="Albertsen M."/>
            <person name="Andresen E.K."/>
            <person name="Saunders A.M."/>
            <person name="Kristiansen R."/>
            <person name="Stokholm-Bjerregaard M."/>
            <person name="Nielsen K.L."/>
            <person name="Nielsen P.H."/>
        </authorList>
    </citation>
    <scope>NUCLEOTIDE SEQUENCE [LARGE SCALE GENOMIC DNA]</scope>
    <source>
        <strain evidence="10 11">Run_B_J11</strain>
    </source>
</reference>
<dbReference type="InterPro" id="IPR021127">
    <property type="entry name" value="CRISPR_associated_Cas2"/>
</dbReference>
<proteinExistence type="inferred from homology"/>
<evidence type="ECO:0000256" key="5">
    <source>
        <dbReference type="ARBA" id="ARBA00022759"/>
    </source>
</evidence>
<evidence type="ECO:0000313" key="10">
    <source>
        <dbReference type="EMBL" id="CDH46359.1"/>
    </source>
</evidence>
<dbReference type="NCBIfam" id="TIGR01573">
    <property type="entry name" value="cas2"/>
    <property type="match status" value="1"/>
</dbReference>
<evidence type="ECO:0000256" key="7">
    <source>
        <dbReference type="ARBA" id="ARBA00022842"/>
    </source>
</evidence>
<comment type="function">
    <text evidence="9">CRISPR (clustered regularly interspaced short palindromic repeat), is an adaptive immune system that provides protection against mobile genetic elements (viruses, transposable elements and conjugative plasmids). CRISPR clusters contain sequences complementary to antecedent mobile elements and target invading nucleic acids. CRISPR clusters are transcribed and processed into CRISPR RNA (crRNA). Functions as a ssRNA-specific endoribonuclease. Involved in the integration of spacer DNA into the CRISPR cassette.</text>
</comment>
<gene>
    <name evidence="9" type="primary">cas2</name>
    <name evidence="10" type="ORF">BN874_430011</name>
</gene>
<dbReference type="AlphaFoldDB" id="A0A7U7GDR8"/>
<dbReference type="OrthoDB" id="6172570at2"/>
<dbReference type="GO" id="GO:0051607">
    <property type="term" value="P:defense response to virus"/>
    <property type="evidence" value="ECO:0007669"/>
    <property type="project" value="UniProtKB-UniRule"/>
</dbReference>
<name>A0A7U7GDR8_9GAMM</name>
<keyword evidence="6 9" id="KW-0378">Hydrolase</keyword>
<comment type="cofactor">
    <cofactor evidence="1 9">
        <name>Mg(2+)</name>
        <dbReference type="ChEBI" id="CHEBI:18420"/>
    </cofactor>
</comment>
<keyword evidence="7 9" id="KW-0460">Magnesium</keyword>
<dbReference type="SUPFAM" id="SSF143430">
    <property type="entry name" value="TTP0101/SSO1404-like"/>
    <property type="match status" value="1"/>
</dbReference>
<dbReference type="GO" id="GO:0004521">
    <property type="term" value="F:RNA endonuclease activity"/>
    <property type="evidence" value="ECO:0007669"/>
    <property type="project" value="InterPro"/>
</dbReference>
<comment type="similarity">
    <text evidence="2 9">Belongs to the CRISPR-associated endoribonuclease Cas2 protein family.</text>
</comment>
<comment type="caution">
    <text evidence="10">The sequence shown here is derived from an EMBL/GenBank/DDBJ whole genome shotgun (WGS) entry which is preliminary data.</text>
</comment>
<dbReference type="GO" id="GO:0016787">
    <property type="term" value="F:hydrolase activity"/>
    <property type="evidence" value="ECO:0007669"/>
    <property type="project" value="UniProtKB-KW"/>
</dbReference>
<organism evidence="10 11">
    <name type="scientific">Candidatus Contendobacter odensis Run_B_J11</name>
    <dbReference type="NCBI Taxonomy" id="1400861"/>
    <lineage>
        <taxon>Bacteria</taxon>
        <taxon>Pseudomonadati</taxon>
        <taxon>Pseudomonadota</taxon>
        <taxon>Gammaproteobacteria</taxon>
        <taxon>Candidatus Competibacteraceae</taxon>
        <taxon>Candidatus Contendibacter</taxon>
    </lineage>
</organism>
<evidence type="ECO:0000313" key="11">
    <source>
        <dbReference type="Proteomes" id="UP000019184"/>
    </source>
</evidence>
<evidence type="ECO:0000256" key="2">
    <source>
        <dbReference type="ARBA" id="ARBA00009959"/>
    </source>
</evidence>
<evidence type="ECO:0000256" key="1">
    <source>
        <dbReference type="ARBA" id="ARBA00001946"/>
    </source>
</evidence>
<dbReference type="EC" id="3.1.-.-" evidence="9"/>
<feature type="binding site" evidence="9">
    <location>
        <position position="9"/>
    </location>
    <ligand>
        <name>Mg(2+)</name>
        <dbReference type="ChEBI" id="CHEBI:18420"/>
        <note>catalytic</note>
    </ligand>
</feature>
<dbReference type="EMBL" id="CBTK010000258">
    <property type="protein sequence ID" value="CDH46359.1"/>
    <property type="molecule type" value="Genomic_DNA"/>
</dbReference>
<dbReference type="Pfam" id="PF09827">
    <property type="entry name" value="CRISPR_Cas2"/>
    <property type="match status" value="1"/>
</dbReference>
<dbReference type="GO" id="GO:0046872">
    <property type="term" value="F:metal ion binding"/>
    <property type="evidence" value="ECO:0007669"/>
    <property type="project" value="UniProtKB-UniRule"/>
</dbReference>
<evidence type="ECO:0000256" key="9">
    <source>
        <dbReference type="HAMAP-Rule" id="MF_01471"/>
    </source>
</evidence>
<dbReference type="PANTHER" id="PTHR34405:SF3">
    <property type="entry name" value="CRISPR-ASSOCIATED ENDORIBONUCLEASE CAS2 3"/>
    <property type="match status" value="1"/>
</dbReference>
<dbReference type="Gene3D" id="3.30.70.240">
    <property type="match status" value="1"/>
</dbReference>
<accession>A0A7U7GDR8</accession>
<keyword evidence="3 9" id="KW-0540">Nuclease</keyword>
<evidence type="ECO:0000256" key="6">
    <source>
        <dbReference type="ARBA" id="ARBA00022801"/>
    </source>
</evidence>
<keyword evidence="11" id="KW-1185">Reference proteome</keyword>
<dbReference type="HAMAP" id="MF_01471">
    <property type="entry name" value="Cas2"/>
    <property type="match status" value="1"/>
</dbReference>
<keyword evidence="4 9" id="KW-0479">Metal-binding</keyword>
<evidence type="ECO:0000256" key="3">
    <source>
        <dbReference type="ARBA" id="ARBA00022722"/>
    </source>
</evidence>
<dbReference type="InterPro" id="IPR019199">
    <property type="entry name" value="Virulence_VapD/CRISPR_Cas2"/>
</dbReference>
<keyword evidence="8 9" id="KW-0051">Antiviral defense</keyword>
<comment type="subunit">
    <text evidence="9">Homodimer, forms a heterotetramer with a Cas1 homodimer.</text>
</comment>